<sequence length="60" mass="6638">MHWLACVAEPNMTNTGKRSSTLLVLGYLINLTLLKLGTTNCEPLCPFLLLPSLQREHLGT</sequence>
<organism evidence="1">
    <name type="scientific">Anguilla anguilla</name>
    <name type="common">European freshwater eel</name>
    <name type="synonym">Muraena anguilla</name>
    <dbReference type="NCBI Taxonomy" id="7936"/>
    <lineage>
        <taxon>Eukaryota</taxon>
        <taxon>Metazoa</taxon>
        <taxon>Chordata</taxon>
        <taxon>Craniata</taxon>
        <taxon>Vertebrata</taxon>
        <taxon>Euteleostomi</taxon>
        <taxon>Actinopterygii</taxon>
        <taxon>Neopterygii</taxon>
        <taxon>Teleostei</taxon>
        <taxon>Anguilliformes</taxon>
        <taxon>Anguillidae</taxon>
        <taxon>Anguilla</taxon>
    </lineage>
</organism>
<proteinExistence type="predicted"/>
<evidence type="ECO:0000313" key="1">
    <source>
        <dbReference type="EMBL" id="JAH98340.1"/>
    </source>
</evidence>
<reference evidence="1" key="1">
    <citation type="submission" date="2014-11" db="EMBL/GenBank/DDBJ databases">
        <authorList>
            <person name="Amaro Gonzalez C."/>
        </authorList>
    </citation>
    <scope>NUCLEOTIDE SEQUENCE</scope>
</reference>
<reference evidence="1" key="2">
    <citation type="journal article" date="2015" name="Fish Shellfish Immunol.">
        <title>Early steps in the European eel (Anguilla anguilla)-Vibrio vulnificus interaction in the gills: Role of the RtxA13 toxin.</title>
        <authorList>
            <person name="Callol A."/>
            <person name="Pajuelo D."/>
            <person name="Ebbesson L."/>
            <person name="Teles M."/>
            <person name="MacKenzie S."/>
            <person name="Amaro C."/>
        </authorList>
    </citation>
    <scope>NUCLEOTIDE SEQUENCE</scope>
</reference>
<accession>A0A0E9X926</accession>
<dbReference type="EMBL" id="GBXM01010237">
    <property type="protein sequence ID" value="JAH98340.1"/>
    <property type="molecule type" value="Transcribed_RNA"/>
</dbReference>
<name>A0A0E9X926_ANGAN</name>
<protein>
    <submittedName>
        <fullName evidence="1">Uncharacterized protein</fullName>
    </submittedName>
</protein>
<dbReference type="AlphaFoldDB" id="A0A0E9X926"/>